<protein>
    <submittedName>
        <fullName evidence="1">Uncharacterized protein</fullName>
    </submittedName>
</protein>
<dbReference type="Proteomes" id="UP001288620">
    <property type="component" value="Unassembled WGS sequence"/>
</dbReference>
<evidence type="ECO:0000313" key="2">
    <source>
        <dbReference type="Proteomes" id="UP001288620"/>
    </source>
</evidence>
<evidence type="ECO:0000313" key="1">
    <source>
        <dbReference type="EMBL" id="MDZ7278711.1"/>
    </source>
</evidence>
<sequence>MEKRLDNNGYIDFPFPAITQPDGSVNPCGFDLTQETERIEEIVPGRRSENLRRLLEEVNLQDGLFMTLACDWQRRENGVCGFVDVAFRPAYCAESKQAAPLLDVAFESYLGQQEAQHGMASGALINYARAVLDWGWSPLNLRQQHYEKITVRYYCQQAEDAEWCFDHLRHFLVTWYPSQLSHPGMA</sequence>
<name>A0ABU5LG64_9GAMM</name>
<reference evidence="2" key="1">
    <citation type="submission" date="2023-07" db="EMBL/GenBank/DDBJ databases">
        <title>Structural and functional analysis of rice phyllospheric bacteria for their antimicrobial properties and defense elicitation against blast disease.</title>
        <authorList>
            <person name="Sahu K.P."/>
            <person name="Asharani P."/>
            <person name="Kumar M."/>
            <person name="Reddy B."/>
            <person name="Kumar A."/>
        </authorList>
    </citation>
    <scope>NUCLEOTIDE SEQUENCE [LARGE SCALE GENOMIC DNA]</scope>
    <source>
        <strain evidence="2">OsEp_Plm_30P10</strain>
    </source>
</reference>
<keyword evidence="2" id="KW-1185">Reference proteome</keyword>
<organism evidence="1 2">
    <name type="scientific">Pantoea eucrina</name>
    <dbReference type="NCBI Taxonomy" id="472693"/>
    <lineage>
        <taxon>Bacteria</taxon>
        <taxon>Pseudomonadati</taxon>
        <taxon>Pseudomonadota</taxon>
        <taxon>Gammaproteobacteria</taxon>
        <taxon>Enterobacterales</taxon>
        <taxon>Erwiniaceae</taxon>
        <taxon>Pantoea</taxon>
    </lineage>
</organism>
<dbReference type="RefSeq" id="WP_322543776.1">
    <property type="nucleotide sequence ID" value="NZ_JAOBTT010000001.1"/>
</dbReference>
<dbReference type="EMBL" id="JAOBTT010000001">
    <property type="protein sequence ID" value="MDZ7278711.1"/>
    <property type="molecule type" value="Genomic_DNA"/>
</dbReference>
<comment type="caution">
    <text evidence="1">The sequence shown here is derived from an EMBL/GenBank/DDBJ whole genome shotgun (WGS) entry which is preliminary data.</text>
</comment>
<proteinExistence type="predicted"/>
<gene>
    <name evidence="1" type="ORF">N4G40_10555</name>
</gene>
<accession>A0ABU5LG64</accession>